<organism evidence="1 2">
    <name type="scientific">Azospirillum ramasamyi</name>
    <dbReference type="NCBI Taxonomy" id="682998"/>
    <lineage>
        <taxon>Bacteria</taxon>
        <taxon>Pseudomonadati</taxon>
        <taxon>Pseudomonadota</taxon>
        <taxon>Alphaproteobacteria</taxon>
        <taxon>Rhodospirillales</taxon>
        <taxon>Azospirillaceae</taxon>
        <taxon>Azospirillum</taxon>
    </lineage>
</organism>
<proteinExistence type="predicted"/>
<keyword evidence="2" id="KW-1185">Reference proteome</keyword>
<evidence type="ECO:0000313" key="2">
    <source>
        <dbReference type="Proteomes" id="UP000249605"/>
    </source>
</evidence>
<dbReference type="KEGG" id="azm:DM194_03685"/>
<evidence type="ECO:0000313" key="1">
    <source>
        <dbReference type="EMBL" id="AWU93430.1"/>
    </source>
</evidence>
<name>A0A2U9S1L9_9PROT</name>
<protein>
    <submittedName>
        <fullName evidence="1">Uncharacterized protein</fullName>
    </submittedName>
</protein>
<sequence length="77" mass="7842">MIERRDAAGRLVARVGIAGGMLEGPCLFYAEDGETVVARTVFRAGRQVLPPPGLPPAGYGSASSLLGAPVASGESPF</sequence>
<reference evidence="1 2" key="1">
    <citation type="journal article" date="2019" name="Int. J. Syst. Evol. Microbiol.">
        <title>Azospirillum ramasamyi sp. nov., a novel diazotrophic bacterium isolated from fermented bovine products.</title>
        <authorList>
            <person name="Anandham R."/>
            <person name="Heo J."/>
            <person name="Krishnamoorthy R."/>
            <person name="SenthilKumar M."/>
            <person name="Gopal N.O."/>
            <person name="Kim S.J."/>
            <person name="Kwon S.W."/>
        </authorList>
    </citation>
    <scope>NUCLEOTIDE SEQUENCE [LARGE SCALE GENOMIC DNA]</scope>
    <source>
        <strain evidence="1 2">M2T2B2</strain>
    </source>
</reference>
<dbReference type="EMBL" id="CP029829">
    <property type="protein sequence ID" value="AWU93430.1"/>
    <property type="molecule type" value="Genomic_DNA"/>
</dbReference>
<dbReference type="OrthoDB" id="7306860at2"/>
<gene>
    <name evidence="1" type="ORF">DM194_03685</name>
</gene>
<dbReference type="RefSeq" id="WP_111065972.1">
    <property type="nucleotide sequence ID" value="NZ_CP029829.1"/>
</dbReference>
<dbReference type="AlphaFoldDB" id="A0A2U9S1L9"/>
<dbReference type="Proteomes" id="UP000249605">
    <property type="component" value="Chromosome"/>
</dbReference>
<accession>A0A2U9S1L9</accession>